<name>A0A918Q977_9ACTN</name>
<evidence type="ECO:0000256" key="1">
    <source>
        <dbReference type="SAM" id="MobiDB-lite"/>
    </source>
</evidence>
<evidence type="ECO:0000313" key="2">
    <source>
        <dbReference type="EMBL" id="GGZ37858.1"/>
    </source>
</evidence>
<proteinExistence type="predicted"/>
<comment type="caution">
    <text evidence="2">The sequence shown here is derived from an EMBL/GenBank/DDBJ whole genome shotgun (WGS) entry which is preliminary data.</text>
</comment>
<organism evidence="2 3">
    <name type="scientific">Streptomyces inusitatus</name>
    <dbReference type="NCBI Taxonomy" id="68221"/>
    <lineage>
        <taxon>Bacteria</taxon>
        <taxon>Bacillati</taxon>
        <taxon>Actinomycetota</taxon>
        <taxon>Actinomycetes</taxon>
        <taxon>Kitasatosporales</taxon>
        <taxon>Streptomycetaceae</taxon>
        <taxon>Streptomyces</taxon>
    </lineage>
</organism>
<reference evidence="2" key="1">
    <citation type="journal article" date="2014" name="Int. J. Syst. Evol. Microbiol.">
        <title>Complete genome sequence of Corynebacterium casei LMG S-19264T (=DSM 44701T), isolated from a smear-ripened cheese.</title>
        <authorList>
            <consortium name="US DOE Joint Genome Institute (JGI-PGF)"/>
            <person name="Walter F."/>
            <person name="Albersmeier A."/>
            <person name="Kalinowski J."/>
            <person name="Ruckert C."/>
        </authorList>
    </citation>
    <scope>NUCLEOTIDE SEQUENCE</scope>
    <source>
        <strain evidence="2">JCM 4988</strain>
    </source>
</reference>
<dbReference type="Proteomes" id="UP000630936">
    <property type="component" value="Unassembled WGS sequence"/>
</dbReference>
<dbReference type="EMBL" id="BMWG01000010">
    <property type="protein sequence ID" value="GGZ37858.1"/>
    <property type="molecule type" value="Genomic_DNA"/>
</dbReference>
<gene>
    <name evidence="2" type="ORF">GCM10010387_34850</name>
</gene>
<dbReference type="AlphaFoldDB" id="A0A918Q977"/>
<evidence type="ECO:0000313" key="3">
    <source>
        <dbReference type="Proteomes" id="UP000630936"/>
    </source>
</evidence>
<protein>
    <submittedName>
        <fullName evidence="2">Uncharacterized protein</fullName>
    </submittedName>
</protein>
<feature type="region of interest" description="Disordered" evidence="1">
    <location>
        <begin position="23"/>
        <end position="49"/>
    </location>
</feature>
<keyword evidence="3" id="KW-1185">Reference proteome</keyword>
<accession>A0A918Q977</accession>
<sequence length="65" mass="6584">MGLGRDDPYDGLDHFGLAARRPAGAGGPAVFGDVERQPAQSGGGEDRVPVVAQQCFDGGGEVGWG</sequence>
<reference evidence="2" key="2">
    <citation type="submission" date="2020-09" db="EMBL/GenBank/DDBJ databases">
        <authorList>
            <person name="Sun Q."/>
            <person name="Ohkuma M."/>
        </authorList>
    </citation>
    <scope>NUCLEOTIDE SEQUENCE</scope>
    <source>
        <strain evidence="2">JCM 4988</strain>
    </source>
</reference>